<gene>
    <name evidence="1" type="ORF">EDD55_105142</name>
</gene>
<sequence length="196" mass="20732">MMDKSAYLDQLQQLLPPGAAWPREPAATLTRLLAAMADGLADADGRAGDLIDEDDPRTTLEMLADWERVAGLPDKCAAGAAVTIQQRRAALTAALTARGGQSRQYFIDLAATLGYAVTIVEHGPFQAGLSAAGAPVSAEQWRFVFTVAAPAATVRDFRAGLSAADEPLRTWGNKPMECAITADKPAHAYVIFTYGG</sequence>
<evidence type="ECO:0000313" key="2">
    <source>
        <dbReference type="Proteomes" id="UP000295304"/>
    </source>
</evidence>
<keyword evidence="2" id="KW-1185">Reference proteome</keyword>
<proteinExistence type="predicted"/>
<protein>
    <submittedName>
        <fullName evidence="1">Uncharacterized protein YmfQ (DUF2313 family)</fullName>
    </submittedName>
</protein>
<name>A0A4R3JBW1_9PROT</name>
<dbReference type="InterPro" id="IPR018755">
    <property type="entry name" value="Phage_Mu_Gp48"/>
</dbReference>
<reference evidence="1 2" key="1">
    <citation type="submission" date="2019-03" db="EMBL/GenBank/DDBJ databases">
        <title>Genomic Encyclopedia of Type Strains, Phase IV (KMG-IV): sequencing the most valuable type-strain genomes for metagenomic binning, comparative biology and taxonomic classification.</title>
        <authorList>
            <person name="Goeker M."/>
        </authorList>
    </citation>
    <scope>NUCLEOTIDE SEQUENCE [LARGE SCALE GENOMIC DNA]</scope>
    <source>
        <strain evidence="1 2">DSM 101688</strain>
    </source>
</reference>
<dbReference type="AlphaFoldDB" id="A0A4R3JBW1"/>
<dbReference type="Pfam" id="PF10076">
    <property type="entry name" value="Phage_Mu_Gp48"/>
    <property type="match status" value="1"/>
</dbReference>
<dbReference type="Proteomes" id="UP000295304">
    <property type="component" value="Unassembled WGS sequence"/>
</dbReference>
<evidence type="ECO:0000313" key="1">
    <source>
        <dbReference type="EMBL" id="TCS62596.1"/>
    </source>
</evidence>
<dbReference type="RefSeq" id="WP_132939043.1">
    <property type="nucleotide sequence ID" value="NZ_CP119676.1"/>
</dbReference>
<accession>A0A4R3JBW1</accession>
<dbReference type="OrthoDB" id="6592844at2"/>
<organism evidence="1 2">
    <name type="scientific">Varunaivibrio sulfuroxidans</name>
    <dbReference type="NCBI Taxonomy" id="1773489"/>
    <lineage>
        <taxon>Bacteria</taxon>
        <taxon>Pseudomonadati</taxon>
        <taxon>Pseudomonadota</taxon>
        <taxon>Alphaproteobacteria</taxon>
        <taxon>Rhodospirillales</taxon>
        <taxon>Magnetovibrionaceae</taxon>
        <taxon>Varunaivibrio</taxon>
    </lineage>
</organism>
<comment type="caution">
    <text evidence="1">The sequence shown here is derived from an EMBL/GenBank/DDBJ whole genome shotgun (WGS) entry which is preliminary data.</text>
</comment>
<dbReference type="EMBL" id="SLZW01000005">
    <property type="protein sequence ID" value="TCS62596.1"/>
    <property type="molecule type" value="Genomic_DNA"/>
</dbReference>